<dbReference type="InterPro" id="IPR001900">
    <property type="entry name" value="RNase_II/R"/>
</dbReference>
<dbReference type="InterPro" id="IPR047187">
    <property type="entry name" value="SF1_C_Upf1"/>
</dbReference>
<dbReference type="Pfam" id="PF13086">
    <property type="entry name" value="AAA_11"/>
    <property type="match status" value="1"/>
</dbReference>
<dbReference type="InterPro" id="IPR012340">
    <property type="entry name" value="NA-bd_OB-fold"/>
</dbReference>
<dbReference type="InterPro" id="IPR050534">
    <property type="entry name" value="Coronavir_polyprotein_1ab"/>
</dbReference>
<accession>A0A8W8JSN4</accession>
<dbReference type="Pfam" id="PF00773">
    <property type="entry name" value="RNB"/>
    <property type="match status" value="1"/>
</dbReference>
<dbReference type="GO" id="GO:0005524">
    <property type="term" value="F:ATP binding"/>
    <property type="evidence" value="ECO:0007669"/>
    <property type="project" value="UniProtKB-KW"/>
</dbReference>
<proteinExistence type="inferred from homology"/>
<keyword evidence="4" id="KW-0347">Helicase</keyword>
<dbReference type="GO" id="GO:0003723">
    <property type="term" value="F:RNA binding"/>
    <property type="evidence" value="ECO:0007669"/>
    <property type="project" value="InterPro"/>
</dbReference>
<dbReference type="GO" id="GO:0016787">
    <property type="term" value="F:hydrolase activity"/>
    <property type="evidence" value="ECO:0007669"/>
    <property type="project" value="UniProtKB-KW"/>
</dbReference>
<dbReference type="CDD" id="cd18808">
    <property type="entry name" value="SF1_C_Upf1"/>
    <property type="match status" value="1"/>
</dbReference>
<dbReference type="GO" id="GO:0043139">
    <property type="term" value="F:5'-3' DNA helicase activity"/>
    <property type="evidence" value="ECO:0007669"/>
    <property type="project" value="TreeGrafter"/>
</dbReference>
<keyword evidence="2" id="KW-0547">Nucleotide-binding</keyword>
<organism evidence="8 9">
    <name type="scientific">Magallana gigas</name>
    <name type="common">Pacific oyster</name>
    <name type="synonym">Crassostrea gigas</name>
    <dbReference type="NCBI Taxonomy" id="29159"/>
    <lineage>
        <taxon>Eukaryota</taxon>
        <taxon>Metazoa</taxon>
        <taxon>Spiralia</taxon>
        <taxon>Lophotrochozoa</taxon>
        <taxon>Mollusca</taxon>
        <taxon>Bivalvia</taxon>
        <taxon>Autobranchia</taxon>
        <taxon>Pteriomorphia</taxon>
        <taxon>Ostreida</taxon>
        <taxon>Ostreoidea</taxon>
        <taxon>Ostreidae</taxon>
        <taxon>Magallana</taxon>
    </lineage>
</organism>
<name>A0A8W8JSN4_MAGGI</name>
<dbReference type="Pfam" id="PF13087">
    <property type="entry name" value="AAA_12"/>
    <property type="match status" value="1"/>
</dbReference>
<keyword evidence="5" id="KW-0067">ATP-binding</keyword>
<dbReference type="SUPFAM" id="SSF50249">
    <property type="entry name" value="Nucleic acid-binding proteins"/>
    <property type="match status" value="1"/>
</dbReference>
<feature type="compositionally biased region" description="Acidic residues" evidence="6">
    <location>
        <begin position="584"/>
        <end position="595"/>
    </location>
</feature>
<dbReference type="PANTHER" id="PTHR43788:SF16">
    <property type="entry name" value="HELICASE WITH ZINC FINGER 2"/>
    <property type="match status" value="1"/>
</dbReference>
<dbReference type="GO" id="GO:0005694">
    <property type="term" value="C:chromosome"/>
    <property type="evidence" value="ECO:0007669"/>
    <property type="project" value="UniProtKB-ARBA"/>
</dbReference>
<dbReference type="GO" id="GO:0004540">
    <property type="term" value="F:RNA nuclease activity"/>
    <property type="evidence" value="ECO:0007669"/>
    <property type="project" value="InterPro"/>
</dbReference>
<dbReference type="InterPro" id="IPR056787">
    <property type="entry name" value="OB_HELZ2"/>
</dbReference>
<feature type="domain" description="RNB" evidence="7">
    <location>
        <begin position="914"/>
        <end position="1280"/>
    </location>
</feature>
<evidence type="ECO:0000313" key="8">
    <source>
        <dbReference type="EnsemblMetazoa" id="G20762.2:cds"/>
    </source>
</evidence>
<dbReference type="FunFam" id="3.40.50.300:FF:000326">
    <property type="entry name" value="P-loop containing nucleoside triphosphate hydrolase"/>
    <property type="match status" value="1"/>
</dbReference>
<evidence type="ECO:0000256" key="2">
    <source>
        <dbReference type="ARBA" id="ARBA00022741"/>
    </source>
</evidence>
<dbReference type="EnsemblMetazoa" id="G20762.2">
    <property type="protein sequence ID" value="G20762.2:cds"/>
    <property type="gene ID" value="G20762"/>
</dbReference>
<evidence type="ECO:0000259" key="7">
    <source>
        <dbReference type="SMART" id="SM00955"/>
    </source>
</evidence>
<keyword evidence="9" id="KW-1185">Reference proteome</keyword>
<dbReference type="SUPFAM" id="SSF52540">
    <property type="entry name" value="P-loop containing nucleoside triphosphate hydrolases"/>
    <property type="match status" value="1"/>
</dbReference>
<comment type="similarity">
    <text evidence="1">Belongs to the DNA2/NAM7 helicase family.</text>
</comment>
<dbReference type="Pfam" id="PF25049">
    <property type="entry name" value="OB_HELZ2"/>
    <property type="match status" value="1"/>
</dbReference>
<dbReference type="Proteomes" id="UP000005408">
    <property type="component" value="Unassembled WGS sequence"/>
</dbReference>
<dbReference type="InterPro" id="IPR041677">
    <property type="entry name" value="DNA2/NAM7_AAA_11"/>
</dbReference>
<evidence type="ECO:0000256" key="6">
    <source>
        <dbReference type="SAM" id="MobiDB-lite"/>
    </source>
</evidence>
<dbReference type="Gene3D" id="3.40.50.300">
    <property type="entry name" value="P-loop containing nucleotide triphosphate hydrolases"/>
    <property type="match status" value="2"/>
</dbReference>
<evidence type="ECO:0000256" key="3">
    <source>
        <dbReference type="ARBA" id="ARBA00022801"/>
    </source>
</evidence>
<sequence length="2266" mass="260561">MVCNQGCGKYVKRFFHQRKKTLVKLRNLRRRALYLRKFKNYTSGILYYTSMNMYVYITKGMSTQESEGGEDNYEILRKCFKKPCTTLLRKILLKRFNRWDDIVRAIPLEQVSDQTKTALEKKSKIKSLHFKVLCDIFQSGVCNGFLGPPAIGWLSPEEETEEVTSGNDSVTDDIIRIWKLWQLHIENNPDETVTDNEFNKALTILLDIGKRLSSNEDFMELGCKFTKEICSACKNNAGGPQADAIQAGDNNTMEIHTSGSVCVNLAQGGNNNKVIFYHLRDNRPSYVEYNATGCAQVSVVLQSDDPAFEELCDSALNFEKGELNNSPELKDSDLSIKEIKRGSLVIIFTVKNDQTLVKNLERLFNCLFKIEKINEVLGNYNLCRLEVSGYIYDPQEYYLDYASEEPSPLNTAAKFHRYSHFSWKFAECICDVDFVLTDLLYNLLTYDFSTEENDRILILIKGSIIDPEDIDFSSIKNILLDNVNEKIETLNLEFKQLGHCEIQSIDTKENDMRVIFKTKDCLQYSGKGEKQEPNIELPEKMKIEVEIRGHALQTDGFCSLEEDGYLKTQQSMVNNHTRKLETESSGEDSALESEEESSHKLRKLISYIDPEYDDAQSDSNDSGIASITDSQFLDKKQETTSKVVSNTNTNLVINGLELSEACLSQFQINRKSIFHYQESLPPKKLQHLLKENSTKYKLCSLYIDSAHKAVCTNLNFADEVKEIQISGRSKCGKSYADDHVVVEILGKSKILPMDRKRRNVESLSKDTNVYGKVLGTIKRNRYNKMKHPVLVCALDDFGLHMVKPLCKTVPKIKAAHRHSSNQMQFDLYSYDVQQKTVEFKRILPINRASRKLCCFLVAIIHWEGMYPFGIILDCISTKNDPQSGIDILRLQYQIPDQFTEGAEKLVYRIQTKNKKVASESNKFTPVFTMNVNNDNIAEVAYSIEKLSGHKQRIGIHIVDPTVFIKKDDYLDKEVRKRGVQYTVDGKFGSEMIPPKLCNLIKFKQSEKRRAITLSFTCTIEYDIDRESITLTKSNVICQNEYTIDEVKNVLKKPSVNQDVATLFHLAEKLRNIRLGDGSFFCELESGLRNDSEFMKYRDVHIRVQELDIFTNNTLSDIVSKKFREEMPYRCHAAPTIEVIEVWNKSHEDMGNILCHLQDCEPVPGTGQRCSVFNIDKEFRYRHLIPFQKNVRKILKDHIINNRFSEAETILGMDEIHPWQCLALEDWINVQSLAEYRIAANPRDPLLHFALRLHHYMTFTSPLKRYIDMVAHRFINALLSDECSPYYKNEIEKICSEMNDFLLRRKQFYNGCQILLRGHELVQLPQLFNGYVHEVSTMDIVLCYPSLRRLPTVSKRIPLNILQTRERPCFIQSRTVNRDILEMSWYNRLYSIQHKLKKQRKDNSSIRLNPYSTISFQQKQQWINLLKACFKRKTRNLRTEIENEVTKDFVNNIQEHYSTVDDVSSEDILGVDSTQTCRYSLSFNYGQIVVVQIAGEPEHGMMAPMPQLLDLTKNVKICLQHAREPVNVLCEYATKTAKERYDCCNEYVRIWVPILSMEIATLSVEDESYTITDLPIIFSKRGGSFQLTNAFCEIRDISFTVHATDFLAYSGEEDIAKNAEIEPFYVSGSDYLCIRCELKPVPQSKSNFLNGAISPRKRFWVGHAKIDDIQRIKTPEDMIKVKFVCHKKAPRIPQEMMGKKCECHVEIIPKVEVHRRTDMYLKSLNRASNLAMAIAERKPVPQLDQDRVREGKLFCGNVDDLVGLKLNLDQRKAIENSVTSSFSLIQGPPGTGKTFTGVVLISIFCSINKEICAKGGKKRIVLFCGPSNKSVDLVTAYLKECDFSRNLKILRMYGKALECHDFVIPGKVFSKRRSNKESVPDKNLRDVTLHHIIRKDGKTYANEIKAFDDKFKANPERIHFKEIKNYKQLIGKAMKEEIPKYDVILCTTAVATSASLLDATKGSIYQVLIDEAGMCTEPECMAVIAATTAKQVVLIGDHKQLRPVVICEESAELGLQKSLFERYAETKRSYLTFLSLQYRMHPGLCEFPSNKFYEGKLRTADSPKWMTKTPLGLWTNPKYPYVFCHTEGEEEYLAYTTEEGNEMSRYNSKEVEQVVSIFSHLVKTEKIKWENINVMSQYNAQCHQIRLALKKHKFDFVNVNTVVASQGGEWDYVIFSLVRSLPEYRIEPEPTLGWCKENLGFITDDHQINVALTRARKGLFVIGNRNLMACEKAFLEEMLEHFKKNNCIVEASNFLPKSSSKSKTRVT</sequence>
<dbReference type="SMART" id="SM00955">
    <property type="entry name" value="RNB"/>
    <property type="match status" value="1"/>
</dbReference>
<evidence type="ECO:0000256" key="1">
    <source>
        <dbReference type="ARBA" id="ARBA00007913"/>
    </source>
</evidence>
<keyword evidence="3" id="KW-0378">Hydrolase</keyword>
<feature type="region of interest" description="Disordered" evidence="6">
    <location>
        <begin position="578"/>
        <end position="597"/>
    </location>
</feature>
<evidence type="ECO:0000256" key="4">
    <source>
        <dbReference type="ARBA" id="ARBA00022806"/>
    </source>
</evidence>
<reference evidence="8" key="1">
    <citation type="submission" date="2022-08" db="UniProtKB">
        <authorList>
            <consortium name="EnsemblMetazoa"/>
        </authorList>
    </citation>
    <scope>IDENTIFICATION</scope>
    <source>
        <strain evidence="8">05x7-T-G4-1.051#20</strain>
    </source>
</reference>
<dbReference type="InterPro" id="IPR027417">
    <property type="entry name" value="P-loop_NTPase"/>
</dbReference>
<evidence type="ECO:0000313" key="9">
    <source>
        <dbReference type="Proteomes" id="UP000005408"/>
    </source>
</evidence>
<evidence type="ECO:0000256" key="5">
    <source>
        <dbReference type="ARBA" id="ARBA00022840"/>
    </source>
</evidence>
<dbReference type="PANTHER" id="PTHR43788">
    <property type="entry name" value="DNA2/NAM7 HELICASE FAMILY MEMBER"/>
    <property type="match status" value="1"/>
</dbReference>
<protein>
    <recommendedName>
        <fullName evidence="7">RNB domain-containing protein</fullName>
    </recommendedName>
</protein>
<dbReference type="InterPro" id="IPR041679">
    <property type="entry name" value="DNA2/NAM7-like_C"/>
</dbReference>